<dbReference type="EMBL" id="BLIR01000001">
    <property type="protein sequence ID" value="GFE38433.1"/>
    <property type="molecule type" value="Genomic_DNA"/>
</dbReference>
<protein>
    <submittedName>
        <fullName evidence="1">Uncharacterized protein</fullName>
    </submittedName>
</protein>
<comment type="caution">
    <text evidence="1">The sequence shown here is derived from an EMBL/GenBank/DDBJ whole genome shotgun (WGS) entry which is preliminary data.</text>
</comment>
<accession>A0A640UQX2</accession>
<evidence type="ECO:0000313" key="2">
    <source>
        <dbReference type="Proteomes" id="UP000431826"/>
    </source>
</evidence>
<name>A0A640UQX2_9ACTN</name>
<evidence type="ECO:0000313" key="1">
    <source>
        <dbReference type="EMBL" id="GFE38433.1"/>
    </source>
</evidence>
<proteinExistence type="predicted"/>
<organism evidence="1 2">
    <name type="scientific">Streptomyces tubercidicus</name>
    <dbReference type="NCBI Taxonomy" id="47759"/>
    <lineage>
        <taxon>Bacteria</taxon>
        <taxon>Bacillati</taxon>
        <taxon>Actinomycetota</taxon>
        <taxon>Actinomycetes</taxon>
        <taxon>Kitasatosporales</taxon>
        <taxon>Streptomycetaceae</taxon>
        <taxon>Streptomyces</taxon>
    </lineage>
</organism>
<keyword evidence="2" id="KW-1185">Reference proteome</keyword>
<dbReference type="Proteomes" id="UP000431826">
    <property type="component" value="Unassembled WGS sequence"/>
</dbReference>
<dbReference type="AlphaFoldDB" id="A0A640UQX2"/>
<sequence length="66" mass="6998">MPPQQFRAPHTKVVPYQSSSCLIGRHCECAHSSPATAPIGVPVIYEACSCSCHTVADCGNPMDGPR</sequence>
<reference evidence="1 2" key="1">
    <citation type="submission" date="2019-12" db="EMBL/GenBank/DDBJ databases">
        <title>Whole genome shotgun sequence of Streptomyces tubercidicus NBRC 13090.</title>
        <authorList>
            <person name="Ichikawa N."/>
            <person name="Kimura A."/>
            <person name="Kitahashi Y."/>
            <person name="Komaki H."/>
            <person name="Tamura T."/>
        </authorList>
    </citation>
    <scope>NUCLEOTIDE SEQUENCE [LARGE SCALE GENOMIC DNA]</scope>
    <source>
        <strain evidence="1 2">NBRC 13090</strain>
    </source>
</reference>
<gene>
    <name evidence="1" type="ORF">Stube_31060</name>
</gene>